<comment type="subcellular location">
    <subcellularLocation>
        <location evidence="7">Cytoplasm</location>
    </subcellularLocation>
</comment>
<dbReference type="NCBIfam" id="TIGR00126">
    <property type="entry name" value="deoC"/>
    <property type="match status" value="1"/>
</dbReference>
<dbReference type="InterPro" id="IPR011343">
    <property type="entry name" value="DeoC"/>
</dbReference>
<evidence type="ECO:0000313" key="8">
    <source>
        <dbReference type="EMBL" id="TGD18565.1"/>
    </source>
</evidence>
<feature type="active site" description="Proton donor/acceptor" evidence="7">
    <location>
        <position position="94"/>
    </location>
</feature>
<comment type="function">
    <text evidence="6 7">Catalyzes a reversible aldol reaction between acetaldehyde and D-glyceraldehyde 3-phosphate to generate 2-deoxy-D-ribose 5-phosphate.</text>
</comment>
<dbReference type="PANTHER" id="PTHR10889:SF1">
    <property type="entry name" value="DEOXYRIBOSE-PHOSPHATE ALDOLASE"/>
    <property type="match status" value="1"/>
</dbReference>
<keyword evidence="9" id="KW-1185">Reference proteome</keyword>
<evidence type="ECO:0000256" key="4">
    <source>
        <dbReference type="ARBA" id="ARBA00023270"/>
    </source>
</evidence>
<comment type="pathway">
    <text evidence="7">Carbohydrate degradation; 2-deoxy-D-ribose 1-phosphate degradation; D-glyceraldehyde 3-phosphate and acetaldehyde from 2-deoxy-alpha-D-ribose 1-phosphate: step 2/2.</text>
</comment>
<dbReference type="InterPro" id="IPR028581">
    <property type="entry name" value="DeoC_typeI"/>
</dbReference>
<evidence type="ECO:0000256" key="3">
    <source>
        <dbReference type="ARBA" id="ARBA00023239"/>
    </source>
</evidence>
<dbReference type="SMART" id="SM01133">
    <property type="entry name" value="DeoC"/>
    <property type="match status" value="1"/>
</dbReference>
<feature type="active site" description="Proton donor/acceptor" evidence="7">
    <location>
        <position position="187"/>
    </location>
</feature>
<evidence type="ECO:0000256" key="1">
    <source>
        <dbReference type="ARBA" id="ARBA00010936"/>
    </source>
</evidence>
<dbReference type="GO" id="GO:0004139">
    <property type="term" value="F:deoxyribose-phosphate aldolase activity"/>
    <property type="evidence" value="ECO:0007669"/>
    <property type="project" value="UniProtKB-UniRule"/>
</dbReference>
<dbReference type="EMBL" id="RKLX01000011">
    <property type="protein sequence ID" value="TGD18565.1"/>
    <property type="molecule type" value="Genomic_DNA"/>
</dbReference>
<dbReference type="RefSeq" id="WP_135368155.1">
    <property type="nucleotide sequence ID" value="NZ_RKLX01000011.1"/>
</dbReference>
<dbReference type="PIRSF" id="PIRSF001357">
    <property type="entry name" value="DeoC"/>
    <property type="match status" value="1"/>
</dbReference>
<comment type="caution">
    <text evidence="8">The sequence shown here is derived from an EMBL/GenBank/DDBJ whole genome shotgun (WGS) entry which is preliminary data.</text>
</comment>
<gene>
    <name evidence="7 8" type="primary">deoC</name>
    <name evidence="8" type="ORF">EGT51_07900</name>
</gene>
<keyword evidence="4 7" id="KW-0704">Schiff base</keyword>
<dbReference type="GO" id="GO:0006018">
    <property type="term" value="P:2-deoxyribose 1-phosphate catabolic process"/>
    <property type="evidence" value="ECO:0007669"/>
    <property type="project" value="UniProtKB-UniRule"/>
</dbReference>
<dbReference type="HAMAP" id="MF_00114">
    <property type="entry name" value="DeoC_type1"/>
    <property type="match status" value="1"/>
</dbReference>
<dbReference type="Gene3D" id="3.20.20.70">
    <property type="entry name" value="Aldolase class I"/>
    <property type="match status" value="1"/>
</dbReference>
<organism evidence="8 9">
    <name type="scientific">Levilactobacillus suantsaiihabitans</name>
    <dbReference type="NCBI Taxonomy" id="2487722"/>
    <lineage>
        <taxon>Bacteria</taxon>
        <taxon>Bacillati</taxon>
        <taxon>Bacillota</taxon>
        <taxon>Bacilli</taxon>
        <taxon>Lactobacillales</taxon>
        <taxon>Lactobacillaceae</taxon>
        <taxon>Levilactobacillus</taxon>
    </lineage>
</organism>
<dbReference type="InterPro" id="IPR013785">
    <property type="entry name" value="Aldolase_TIM"/>
</dbReference>
<dbReference type="FunFam" id="3.20.20.70:FF:000044">
    <property type="entry name" value="Deoxyribose-phosphate aldolase"/>
    <property type="match status" value="1"/>
</dbReference>
<comment type="similarity">
    <text evidence="1 7">Belongs to the DeoC/FbaB aldolase family. DeoC type 1 subfamily.</text>
</comment>
<dbReference type="GO" id="GO:0016052">
    <property type="term" value="P:carbohydrate catabolic process"/>
    <property type="evidence" value="ECO:0007669"/>
    <property type="project" value="TreeGrafter"/>
</dbReference>
<dbReference type="OrthoDB" id="9778711at2"/>
<accession>A0A4Z0JAS0</accession>
<sequence>MTLTKAQVAKYIDHTNLKADATEASIKQTCDEAKQFDTASVCVNSYWIPFVAEQLKDSDVNPIAVVGFPLGAMATDSEVFEANKAIDDGAEEIDMVINIGELKSGNNDVVEADIKALADAVHAKGKLLKVILETCLLTKDEIVLGCQLSEKAGADFVKTSTGFSTAGAKVEDVKLMRETVGDRLGVKASGGVHSWDEALEMIDAGASRLGVSATVAILTGADAGAKAGY</sequence>
<proteinExistence type="inferred from homology"/>
<evidence type="ECO:0000256" key="5">
    <source>
        <dbReference type="ARBA" id="ARBA00048791"/>
    </source>
</evidence>
<evidence type="ECO:0000256" key="7">
    <source>
        <dbReference type="HAMAP-Rule" id="MF_00114"/>
    </source>
</evidence>
<dbReference type="CDD" id="cd00959">
    <property type="entry name" value="DeoC"/>
    <property type="match status" value="1"/>
</dbReference>
<dbReference type="PANTHER" id="PTHR10889">
    <property type="entry name" value="DEOXYRIBOSE-PHOSPHATE ALDOLASE"/>
    <property type="match status" value="1"/>
</dbReference>
<protein>
    <recommendedName>
        <fullName evidence="7">Deoxyribose-phosphate aldolase</fullName>
        <shortName evidence="7">DERA</shortName>
        <ecNumber evidence="7">4.1.2.4</ecNumber>
    </recommendedName>
    <alternativeName>
        <fullName evidence="7">2-deoxy-D-ribose 5-phosphate aldolase</fullName>
    </alternativeName>
    <alternativeName>
        <fullName evidence="7">Phosphodeoxyriboaldolase</fullName>
        <shortName evidence="7">Deoxyriboaldolase</shortName>
    </alternativeName>
</protein>
<feature type="active site" description="Schiff-base intermediate with acetaldehyde" evidence="7">
    <location>
        <position position="158"/>
    </location>
</feature>
<dbReference type="AlphaFoldDB" id="A0A4Z0JAS0"/>
<dbReference type="EC" id="4.1.2.4" evidence="7"/>
<dbReference type="InterPro" id="IPR002915">
    <property type="entry name" value="DeoC/FbaB/LacD_aldolase"/>
</dbReference>
<dbReference type="SUPFAM" id="SSF51569">
    <property type="entry name" value="Aldolase"/>
    <property type="match status" value="1"/>
</dbReference>
<evidence type="ECO:0000313" key="9">
    <source>
        <dbReference type="Proteomes" id="UP000297348"/>
    </source>
</evidence>
<dbReference type="Proteomes" id="UP000297348">
    <property type="component" value="Unassembled WGS sequence"/>
</dbReference>
<dbReference type="UniPathway" id="UPA00002">
    <property type="reaction ID" value="UER00468"/>
</dbReference>
<dbReference type="Pfam" id="PF01791">
    <property type="entry name" value="DeoC"/>
    <property type="match status" value="1"/>
</dbReference>
<evidence type="ECO:0000256" key="6">
    <source>
        <dbReference type="ARBA" id="ARBA00056337"/>
    </source>
</evidence>
<dbReference type="GO" id="GO:0005737">
    <property type="term" value="C:cytoplasm"/>
    <property type="evidence" value="ECO:0007669"/>
    <property type="project" value="UniProtKB-SubCell"/>
</dbReference>
<comment type="catalytic activity">
    <reaction evidence="5 7">
        <text>2-deoxy-D-ribose 5-phosphate = D-glyceraldehyde 3-phosphate + acetaldehyde</text>
        <dbReference type="Rhea" id="RHEA:12821"/>
        <dbReference type="ChEBI" id="CHEBI:15343"/>
        <dbReference type="ChEBI" id="CHEBI:59776"/>
        <dbReference type="ChEBI" id="CHEBI:62877"/>
        <dbReference type="EC" id="4.1.2.4"/>
    </reaction>
</comment>
<evidence type="ECO:0000256" key="2">
    <source>
        <dbReference type="ARBA" id="ARBA00022490"/>
    </source>
</evidence>
<keyword evidence="3 7" id="KW-0456">Lyase</keyword>
<reference evidence="8 9" key="1">
    <citation type="submission" date="2018-10" db="EMBL/GenBank/DDBJ databases">
        <title>Lactobacillus sp. R7 and Lactobacillus sp. R19 isolated from fermented mustard green product of Taiwan.</title>
        <authorList>
            <person name="Lin S.-T."/>
        </authorList>
    </citation>
    <scope>NUCLEOTIDE SEQUENCE [LARGE SCALE GENOMIC DNA]</scope>
    <source>
        <strain evidence="8 9">BCRC 81129</strain>
    </source>
</reference>
<keyword evidence="2 7" id="KW-0963">Cytoplasm</keyword>
<name>A0A4Z0JAS0_9LACO</name>
<dbReference type="GO" id="GO:0009264">
    <property type="term" value="P:deoxyribonucleotide catabolic process"/>
    <property type="evidence" value="ECO:0007669"/>
    <property type="project" value="UniProtKB-UniRule"/>
</dbReference>